<evidence type="ECO:0000256" key="1">
    <source>
        <dbReference type="ARBA" id="ARBA00004141"/>
    </source>
</evidence>
<dbReference type="Pfam" id="PF07690">
    <property type="entry name" value="MFS_1"/>
    <property type="match status" value="1"/>
</dbReference>
<accession>A0A1B7Y597</accession>
<dbReference type="AlphaFoldDB" id="A0A1B7Y597"/>
<comment type="subcellular location">
    <subcellularLocation>
        <location evidence="1">Membrane</location>
        <topology evidence="1">Multi-pass membrane protein</topology>
    </subcellularLocation>
</comment>
<name>A0A1B7Y597_COLHI</name>
<dbReference type="InterPro" id="IPR036259">
    <property type="entry name" value="MFS_trans_sf"/>
</dbReference>
<feature type="transmembrane region" description="Helical" evidence="7">
    <location>
        <begin position="123"/>
        <end position="143"/>
    </location>
</feature>
<keyword evidence="3 7" id="KW-0812">Transmembrane</keyword>
<dbReference type="GO" id="GO:0022857">
    <property type="term" value="F:transmembrane transporter activity"/>
    <property type="evidence" value="ECO:0007669"/>
    <property type="project" value="InterPro"/>
</dbReference>
<dbReference type="PANTHER" id="PTHR23501">
    <property type="entry name" value="MAJOR FACILITATOR SUPERFAMILY"/>
    <property type="match status" value="1"/>
</dbReference>
<protein>
    <submittedName>
        <fullName evidence="9">MFS drug</fullName>
    </submittedName>
</protein>
<dbReference type="RefSeq" id="XP_018155747.1">
    <property type="nucleotide sequence ID" value="XM_018303724.1"/>
</dbReference>
<evidence type="ECO:0000256" key="7">
    <source>
        <dbReference type="SAM" id="Phobius"/>
    </source>
</evidence>
<feature type="domain" description="Major facilitator superfamily (MFS) profile" evidence="8">
    <location>
        <begin position="57"/>
        <end position="549"/>
    </location>
</feature>
<evidence type="ECO:0000313" key="9">
    <source>
        <dbReference type="EMBL" id="OBR07229.1"/>
    </source>
</evidence>
<feature type="compositionally biased region" description="Basic and acidic residues" evidence="6">
    <location>
        <begin position="554"/>
        <end position="574"/>
    </location>
</feature>
<keyword evidence="10" id="KW-1185">Reference proteome</keyword>
<dbReference type="PANTHER" id="PTHR23501:SF102">
    <property type="entry name" value="DRUG TRANSPORTER, PUTATIVE (AFU_ORTHOLOGUE AFUA_3G08530)-RELATED"/>
    <property type="match status" value="1"/>
</dbReference>
<evidence type="ECO:0000256" key="2">
    <source>
        <dbReference type="ARBA" id="ARBA00007520"/>
    </source>
</evidence>
<proteinExistence type="inferred from homology"/>
<comment type="caution">
    <text evidence="9">The sequence shown here is derived from an EMBL/GenBank/DDBJ whole genome shotgun (WGS) entry which is preliminary data.</text>
</comment>
<evidence type="ECO:0000256" key="5">
    <source>
        <dbReference type="ARBA" id="ARBA00023136"/>
    </source>
</evidence>
<feature type="region of interest" description="Disordered" evidence="6">
    <location>
        <begin position="1"/>
        <end position="48"/>
    </location>
</feature>
<evidence type="ECO:0000313" key="10">
    <source>
        <dbReference type="Proteomes" id="UP000092177"/>
    </source>
</evidence>
<dbReference type="GeneID" id="28867831"/>
<comment type="similarity">
    <text evidence="2">Belongs to the major facilitator superfamily. TCR/Tet family.</text>
</comment>
<dbReference type="PRINTS" id="PR01036">
    <property type="entry name" value="TCRTETB"/>
</dbReference>
<feature type="transmembrane region" description="Helical" evidence="7">
    <location>
        <begin position="155"/>
        <end position="173"/>
    </location>
</feature>
<dbReference type="Gene3D" id="1.20.1250.20">
    <property type="entry name" value="MFS general substrate transporter like domains"/>
    <property type="match status" value="1"/>
</dbReference>
<feature type="transmembrane region" description="Helical" evidence="7">
    <location>
        <begin position="410"/>
        <end position="432"/>
    </location>
</feature>
<keyword evidence="4 7" id="KW-1133">Transmembrane helix</keyword>
<keyword evidence="5 7" id="KW-0472">Membrane</keyword>
<feature type="transmembrane region" description="Helical" evidence="7">
    <location>
        <begin position="180"/>
        <end position="201"/>
    </location>
</feature>
<dbReference type="PROSITE" id="PS50850">
    <property type="entry name" value="MFS"/>
    <property type="match status" value="1"/>
</dbReference>
<dbReference type="OrthoDB" id="10021397at2759"/>
<sequence length="584" mass="60794">MTAEKVQNLPPHNTPPHDRDGEGDQEKRSTDQGEEGSTTTTETKIPPGRSRAQTAVLMLALCMAVFLAALDAVIITTALPTIAREVGASDSGFAWIGAAYLLANAASVPFWGRLSDVFGRKPILVLADAVFMVGSVASALAHAPGPLVAGRAVQGLGGSGLMALVNITVGDLFSPRERGAYFGVIGAVWGLASGIGPLIGGGLTEVVSWRWCFWVNLPIAGASLVILVFFLHVHAPRTPLVKGLATIDWLGALIFTGATLMLLLGLQFGGVRDPWGSPTVVCLLVFGAAGYGVFVLVERSARYPLMPGSLFRNRSVVACYAADFCHGLGFAAVAFFLPLYFQAVLGAGPLQSGVWLLATALPLAACTVGVGVAIKRTGRYVEIVRGSMALSAVAFGLFVTLPARRDWPRLVLFQVVAALGVSPNLQALLIAVQVQVRPGDVAAGTAAFAFVRHVALGTGVVVGQFIFQSVVGGHAGRMAEAGVPRELAASLGAGSAIAAHGVVVEALGEAQKGVVRAAVADGISKLWIFFCVASGVGLAATFFVRQVELSREHTETRTGLKAEEAQAVEDERTRVRATKGESAV</sequence>
<feature type="transmembrane region" description="Helical" evidence="7">
    <location>
        <begin position="247"/>
        <end position="269"/>
    </location>
</feature>
<reference evidence="10" key="1">
    <citation type="journal article" date="2017" name="BMC Genomics">
        <title>Gapless genome assembly of Colletotrichum higginsianum reveals chromosome structure and association of transposable elements with secondary metabolite gene clusters.</title>
        <authorList>
            <person name="Dallery J.-F."/>
            <person name="Lapalu N."/>
            <person name="Zampounis A."/>
            <person name="Pigne S."/>
            <person name="Luyten I."/>
            <person name="Amselem J."/>
            <person name="Wittenberg A.H.J."/>
            <person name="Zhou S."/>
            <person name="de Queiroz M.V."/>
            <person name="Robin G.P."/>
            <person name="Auger A."/>
            <person name="Hainaut M."/>
            <person name="Henrissat B."/>
            <person name="Kim K.-T."/>
            <person name="Lee Y.-H."/>
            <person name="Lespinet O."/>
            <person name="Schwartz D.C."/>
            <person name="Thon M.R."/>
            <person name="O'Connell R.J."/>
        </authorList>
    </citation>
    <scope>NUCLEOTIDE SEQUENCE [LARGE SCALE GENOMIC DNA]</scope>
    <source>
        <strain evidence="10">IMI 349063</strain>
    </source>
</reference>
<feature type="transmembrane region" description="Helical" evidence="7">
    <location>
        <begin position="353"/>
        <end position="374"/>
    </location>
</feature>
<dbReference type="InterPro" id="IPR020846">
    <property type="entry name" value="MFS_dom"/>
</dbReference>
<feature type="transmembrane region" description="Helical" evidence="7">
    <location>
        <begin position="275"/>
        <end position="297"/>
    </location>
</feature>
<feature type="transmembrane region" description="Helical" evidence="7">
    <location>
        <begin position="444"/>
        <end position="467"/>
    </location>
</feature>
<feature type="transmembrane region" description="Helical" evidence="7">
    <location>
        <begin position="55"/>
        <end position="80"/>
    </location>
</feature>
<feature type="transmembrane region" description="Helical" evidence="7">
    <location>
        <begin position="92"/>
        <end position="111"/>
    </location>
</feature>
<dbReference type="KEGG" id="chig:CH63R_08750"/>
<dbReference type="InterPro" id="IPR011701">
    <property type="entry name" value="MFS"/>
</dbReference>
<dbReference type="SUPFAM" id="SSF103473">
    <property type="entry name" value="MFS general substrate transporter"/>
    <property type="match status" value="1"/>
</dbReference>
<feature type="region of interest" description="Disordered" evidence="6">
    <location>
        <begin position="554"/>
        <end position="584"/>
    </location>
</feature>
<feature type="compositionally biased region" description="Basic and acidic residues" evidence="6">
    <location>
        <begin position="15"/>
        <end position="31"/>
    </location>
</feature>
<evidence type="ECO:0000256" key="6">
    <source>
        <dbReference type="SAM" id="MobiDB-lite"/>
    </source>
</evidence>
<evidence type="ECO:0000256" key="3">
    <source>
        <dbReference type="ARBA" id="ARBA00022692"/>
    </source>
</evidence>
<feature type="transmembrane region" description="Helical" evidence="7">
    <location>
        <begin position="386"/>
        <end position="404"/>
    </location>
</feature>
<organism evidence="9 10">
    <name type="scientific">Colletotrichum higginsianum (strain IMI 349063)</name>
    <name type="common">Crucifer anthracnose fungus</name>
    <dbReference type="NCBI Taxonomy" id="759273"/>
    <lineage>
        <taxon>Eukaryota</taxon>
        <taxon>Fungi</taxon>
        <taxon>Dikarya</taxon>
        <taxon>Ascomycota</taxon>
        <taxon>Pezizomycotina</taxon>
        <taxon>Sordariomycetes</taxon>
        <taxon>Hypocreomycetidae</taxon>
        <taxon>Glomerellales</taxon>
        <taxon>Glomerellaceae</taxon>
        <taxon>Colletotrichum</taxon>
        <taxon>Colletotrichum destructivum species complex</taxon>
    </lineage>
</organism>
<dbReference type="VEuPathDB" id="FungiDB:CH63R_08750"/>
<dbReference type="EMBL" id="LTAN01000006">
    <property type="protein sequence ID" value="OBR07229.1"/>
    <property type="molecule type" value="Genomic_DNA"/>
</dbReference>
<dbReference type="Gene3D" id="1.20.1720.10">
    <property type="entry name" value="Multidrug resistance protein D"/>
    <property type="match status" value="1"/>
</dbReference>
<evidence type="ECO:0000256" key="4">
    <source>
        <dbReference type="ARBA" id="ARBA00022989"/>
    </source>
</evidence>
<dbReference type="GO" id="GO:0005886">
    <property type="term" value="C:plasma membrane"/>
    <property type="evidence" value="ECO:0007669"/>
    <property type="project" value="TreeGrafter"/>
</dbReference>
<dbReference type="CDD" id="cd17502">
    <property type="entry name" value="MFS_Azr1_MDR_like"/>
    <property type="match status" value="1"/>
</dbReference>
<gene>
    <name evidence="9" type="ORF">CH63R_08750</name>
</gene>
<feature type="transmembrane region" description="Helical" evidence="7">
    <location>
        <begin position="526"/>
        <end position="544"/>
    </location>
</feature>
<dbReference type="Proteomes" id="UP000092177">
    <property type="component" value="Chromosome 6"/>
</dbReference>
<feature type="transmembrane region" description="Helical" evidence="7">
    <location>
        <begin position="213"/>
        <end position="235"/>
    </location>
</feature>
<feature type="transmembrane region" description="Helical" evidence="7">
    <location>
        <begin position="317"/>
        <end position="341"/>
    </location>
</feature>
<evidence type="ECO:0000259" key="8">
    <source>
        <dbReference type="PROSITE" id="PS50850"/>
    </source>
</evidence>